<reference evidence="1" key="1">
    <citation type="submission" date="2022-10" db="EMBL/GenBank/DDBJ databases">
        <title>Culturing micro-colonial fungi from biological soil crusts in the Mojave desert and describing Neophaeococcomyces mojavensis, and introducing the new genera and species Taxawa tesnikishii.</title>
        <authorList>
            <person name="Kurbessoian T."/>
            <person name="Stajich J.E."/>
        </authorList>
    </citation>
    <scope>NUCLEOTIDE SEQUENCE</scope>
    <source>
        <strain evidence="1">JES_115</strain>
    </source>
</reference>
<accession>A0ACC2Z4B2</accession>
<sequence>MSTSPAAHALKSGHGQMKKMAQFKKYTVQPRGFWARISRFLAIDPQRSTGIPLNPQYRNPPPGALDPATYDDPITVPAADLAENPYWKRDMRRRYPRISVLKQGDVVALLTVGSKANPKDEVLQIGDAGAKQLVAVKEEAEKGLAAYLKKEKGVASSVLGPDGMPPLPTGLSLHEGVKKYGILKEQSYGTDRGIRDGRSPEAQIATRLWLTECAHLTCGEHLEGGGAPFHPEGEQPRAPCPLCVVEKNDGRPKSLYGIRGTQEGSYDEAIPGSWFESPPVRLDRNGAGMEALRVSNTQCSATWLKRLTDMQFQYLQLIRFSTKILQKSRQATQTQAEAERTIEDLLSSHQTLEDRVKELKSRVKALERSEAKLRHWEEREPAIRHYLGVVSAIAKENDSLKAQLVALGYEVPKTNYSLKLADDRHLLNASRAGEKQQPAPPERSQVHEVSQTPGVRQNDRSSNNQDRSSESHETTSSGRKRKLQEFTEQNYLEAKRPKSSRDLMPPPSLPITRKSNAPPHSREQNRESTGGHRPSLGSNRSHSNGSRNGKPDLQIYENGSWQSANRRSQLEEGVSQIRLSSGMEEPTSAYMSGALPTAPSRRPTPREVASRGVESSRGVQPPFKPLTQTRASTDHRTQRDDMPFLKPLNRGPALKENLQQTLPDVAMDNRYAYDGAPHMPLEQYPSSSMKRETYDRTAMNKYPHQQGPTEPAYSAHFPSSSRTIQMSDIPVTPAPQRRLYSAGVSRQDSVASPFFRNTTSNFHSNNSRQPSQVLNASHPGTVQQIAHSYRMAPVAP</sequence>
<dbReference type="EMBL" id="JAPDRP010000013">
    <property type="protein sequence ID" value="KAJ9642385.1"/>
    <property type="molecule type" value="Genomic_DNA"/>
</dbReference>
<name>A0ACC2Z4B2_9PEZI</name>
<evidence type="ECO:0000313" key="1">
    <source>
        <dbReference type="EMBL" id="KAJ9642385.1"/>
    </source>
</evidence>
<keyword evidence="2" id="KW-1185">Reference proteome</keyword>
<dbReference type="Proteomes" id="UP001172680">
    <property type="component" value="Unassembled WGS sequence"/>
</dbReference>
<proteinExistence type="predicted"/>
<gene>
    <name evidence="1" type="ORF">H2199_004765</name>
</gene>
<evidence type="ECO:0000313" key="2">
    <source>
        <dbReference type="Proteomes" id="UP001172680"/>
    </source>
</evidence>
<organism evidence="1 2">
    <name type="scientific">Coniosporium tulheliwenetii</name>
    <dbReference type="NCBI Taxonomy" id="3383036"/>
    <lineage>
        <taxon>Eukaryota</taxon>
        <taxon>Fungi</taxon>
        <taxon>Dikarya</taxon>
        <taxon>Ascomycota</taxon>
        <taxon>Pezizomycotina</taxon>
        <taxon>Dothideomycetes</taxon>
        <taxon>Dothideomycetes incertae sedis</taxon>
        <taxon>Coniosporium</taxon>
    </lineage>
</organism>
<comment type="caution">
    <text evidence="1">The sequence shown here is derived from an EMBL/GenBank/DDBJ whole genome shotgun (WGS) entry which is preliminary data.</text>
</comment>
<protein>
    <submittedName>
        <fullName evidence="1">Uncharacterized protein</fullName>
    </submittedName>
</protein>